<reference evidence="2 3" key="2">
    <citation type="journal article" date="2017" name="Nature">
        <title>The Apostasia genome and the evolution of orchids.</title>
        <authorList>
            <person name="Zhang G.Q."/>
            <person name="Liu K.W."/>
            <person name="Li Z."/>
            <person name="Lohaus R."/>
            <person name="Hsiao Y.Y."/>
            <person name="Niu S.C."/>
            <person name="Wang J.Y."/>
            <person name="Lin Y.C."/>
            <person name="Xu Q."/>
            <person name="Chen L.J."/>
            <person name="Yoshida K."/>
            <person name="Fujiwara S."/>
            <person name="Wang Z.W."/>
            <person name="Zhang Y.Q."/>
            <person name="Mitsuda N."/>
            <person name="Wang M."/>
            <person name="Liu G.H."/>
            <person name="Pecoraro L."/>
            <person name="Huang H.X."/>
            <person name="Xiao X.J."/>
            <person name="Lin M."/>
            <person name="Wu X.Y."/>
            <person name="Wu W.L."/>
            <person name="Chen Y.Y."/>
            <person name="Chang S.B."/>
            <person name="Sakamoto S."/>
            <person name="Ohme-Takagi M."/>
            <person name="Yagi M."/>
            <person name="Zeng S.J."/>
            <person name="Shen C.Y."/>
            <person name="Yeh C.M."/>
            <person name="Luo Y.B."/>
            <person name="Tsai W.C."/>
            <person name="Van de Peer Y."/>
            <person name="Liu Z.J."/>
        </authorList>
    </citation>
    <scope>NUCLEOTIDE SEQUENCE [LARGE SCALE GENOMIC DNA]</scope>
    <source>
        <tissue evidence="2">The whole plant</tissue>
    </source>
</reference>
<evidence type="ECO:0000256" key="1">
    <source>
        <dbReference type="SAM" id="MobiDB-lite"/>
    </source>
</evidence>
<accession>A0A2I0WEC3</accession>
<feature type="region of interest" description="Disordered" evidence="1">
    <location>
        <begin position="52"/>
        <end position="88"/>
    </location>
</feature>
<reference evidence="2 3" key="1">
    <citation type="journal article" date="2016" name="Sci. Rep.">
        <title>The Dendrobium catenatum Lindl. genome sequence provides insights into polysaccharide synthase, floral development and adaptive evolution.</title>
        <authorList>
            <person name="Zhang G.Q."/>
            <person name="Xu Q."/>
            <person name="Bian C."/>
            <person name="Tsai W.C."/>
            <person name="Yeh C.M."/>
            <person name="Liu K.W."/>
            <person name="Yoshida K."/>
            <person name="Zhang L.S."/>
            <person name="Chang S.B."/>
            <person name="Chen F."/>
            <person name="Shi Y."/>
            <person name="Su Y.Y."/>
            <person name="Zhang Y.Q."/>
            <person name="Chen L.J."/>
            <person name="Yin Y."/>
            <person name="Lin M."/>
            <person name="Huang H."/>
            <person name="Deng H."/>
            <person name="Wang Z.W."/>
            <person name="Zhu S.L."/>
            <person name="Zhao X."/>
            <person name="Deng C."/>
            <person name="Niu S.C."/>
            <person name="Huang J."/>
            <person name="Wang M."/>
            <person name="Liu G.H."/>
            <person name="Yang H.J."/>
            <person name="Xiao X.J."/>
            <person name="Hsiao Y.Y."/>
            <person name="Wu W.L."/>
            <person name="Chen Y.Y."/>
            <person name="Mitsuda N."/>
            <person name="Ohme-Takagi M."/>
            <person name="Luo Y.B."/>
            <person name="Van de Peer Y."/>
            <person name="Liu Z.J."/>
        </authorList>
    </citation>
    <scope>NUCLEOTIDE SEQUENCE [LARGE SCALE GENOMIC DNA]</scope>
    <source>
        <tissue evidence="2">The whole plant</tissue>
    </source>
</reference>
<dbReference type="EMBL" id="KZ502701">
    <property type="protein sequence ID" value="PKU74014.1"/>
    <property type="molecule type" value="Genomic_DNA"/>
</dbReference>
<organism evidence="2 3">
    <name type="scientific">Dendrobium catenatum</name>
    <dbReference type="NCBI Taxonomy" id="906689"/>
    <lineage>
        <taxon>Eukaryota</taxon>
        <taxon>Viridiplantae</taxon>
        <taxon>Streptophyta</taxon>
        <taxon>Embryophyta</taxon>
        <taxon>Tracheophyta</taxon>
        <taxon>Spermatophyta</taxon>
        <taxon>Magnoliopsida</taxon>
        <taxon>Liliopsida</taxon>
        <taxon>Asparagales</taxon>
        <taxon>Orchidaceae</taxon>
        <taxon>Epidendroideae</taxon>
        <taxon>Malaxideae</taxon>
        <taxon>Dendrobiinae</taxon>
        <taxon>Dendrobium</taxon>
    </lineage>
</organism>
<dbReference type="Proteomes" id="UP000233837">
    <property type="component" value="Unassembled WGS sequence"/>
</dbReference>
<evidence type="ECO:0000313" key="3">
    <source>
        <dbReference type="Proteomes" id="UP000233837"/>
    </source>
</evidence>
<keyword evidence="3" id="KW-1185">Reference proteome</keyword>
<proteinExistence type="predicted"/>
<evidence type="ECO:0000313" key="2">
    <source>
        <dbReference type="EMBL" id="PKU74014.1"/>
    </source>
</evidence>
<protein>
    <submittedName>
        <fullName evidence="2">Uncharacterized protein</fullName>
    </submittedName>
</protein>
<sequence>MTPSSSNSWLIVNGEGKSFPFKEIFESGASSSSSKRDFIHSKAVKNGLRACENPSSVSRKATGKVDPQFGTTSTKYFSSTSNSNDDEQRVETHLEEQMDIMVIEHNNMINNFQLTCSKNKTLLEIGKDTLNKEANLHTNNASTSLVQVIGEQNLEEGELDQGDLLEACAVNNCEVSQTISQQLISKIGCDNQVNNSKENCDEEGDFHPMLTKKNKKN</sequence>
<feature type="compositionally biased region" description="Polar residues" evidence="1">
    <location>
        <begin position="69"/>
        <end position="83"/>
    </location>
</feature>
<gene>
    <name evidence="2" type="ORF">MA16_Dca011870</name>
</gene>
<dbReference type="AlphaFoldDB" id="A0A2I0WEC3"/>
<name>A0A2I0WEC3_9ASPA</name>